<evidence type="ECO:0000256" key="2">
    <source>
        <dbReference type="ARBA" id="ARBA00023315"/>
    </source>
</evidence>
<dbReference type="EMBL" id="VIVK01000001">
    <property type="protein sequence ID" value="TWD82708.1"/>
    <property type="molecule type" value="Genomic_DNA"/>
</dbReference>
<dbReference type="PANTHER" id="PTHR43877">
    <property type="entry name" value="AMINOALKYLPHOSPHONATE N-ACETYLTRANSFERASE-RELATED-RELATED"/>
    <property type="match status" value="1"/>
</dbReference>
<feature type="domain" description="N-acetyltransferase" evidence="3">
    <location>
        <begin position="158"/>
        <end position="296"/>
    </location>
</feature>
<evidence type="ECO:0000256" key="1">
    <source>
        <dbReference type="ARBA" id="ARBA00022679"/>
    </source>
</evidence>
<keyword evidence="1 4" id="KW-0808">Transferase</keyword>
<dbReference type="AlphaFoldDB" id="A0A561BV26"/>
<comment type="caution">
    <text evidence="4">The sequence shown here is derived from an EMBL/GenBank/DDBJ whole genome shotgun (WGS) entry which is preliminary data.</text>
</comment>
<dbReference type="GO" id="GO:0016747">
    <property type="term" value="F:acyltransferase activity, transferring groups other than amino-acyl groups"/>
    <property type="evidence" value="ECO:0007669"/>
    <property type="project" value="InterPro"/>
</dbReference>
<proteinExistence type="predicted"/>
<evidence type="ECO:0000259" key="3">
    <source>
        <dbReference type="PROSITE" id="PS51186"/>
    </source>
</evidence>
<keyword evidence="5" id="KW-1185">Reference proteome</keyword>
<gene>
    <name evidence="4" type="ORF">FB561_3848</name>
</gene>
<dbReference type="PROSITE" id="PS51186">
    <property type="entry name" value="GNAT"/>
    <property type="match status" value="2"/>
</dbReference>
<organism evidence="4 5">
    <name type="scientific">Kribbella amoyensis</name>
    <dbReference type="NCBI Taxonomy" id="996641"/>
    <lineage>
        <taxon>Bacteria</taxon>
        <taxon>Bacillati</taxon>
        <taxon>Actinomycetota</taxon>
        <taxon>Actinomycetes</taxon>
        <taxon>Propionibacteriales</taxon>
        <taxon>Kribbellaceae</taxon>
        <taxon>Kribbella</taxon>
    </lineage>
</organism>
<dbReference type="OrthoDB" id="4119890at2"/>
<dbReference type="Gene3D" id="3.40.630.30">
    <property type="match status" value="1"/>
</dbReference>
<reference evidence="4 5" key="1">
    <citation type="submission" date="2019-06" db="EMBL/GenBank/DDBJ databases">
        <title>Sequencing the genomes of 1000 actinobacteria strains.</title>
        <authorList>
            <person name="Klenk H.-P."/>
        </authorList>
    </citation>
    <scope>NUCLEOTIDE SEQUENCE [LARGE SCALE GENOMIC DNA]</scope>
    <source>
        <strain evidence="4 5">DSM 24683</strain>
    </source>
</reference>
<dbReference type="PANTHER" id="PTHR43877:SF1">
    <property type="entry name" value="ACETYLTRANSFERASE"/>
    <property type="match status" value="1"/>
</dbReference>
<name>A0A561BV26_9ACTN</name>
<accession>A0A561BV26</accession>
<dbReference type="SUPFAM" id="SSF55729">
    <property type="entry name" value="Acyl-CoA N-acyltransferases (Nat)"/>
    <property type="match status" value="2"/>
</dbReference>
<feature type="domain" description="N-acetyltransferase" evidence="3">
    <location>
        <begin position="1"/>
        <end position="143"/>
    </location>
</feature>
<dbReference type="RefSeq" id="WP_145808492.1">
    <property type="nucleotide sequence ID" value="NZ_VIVK01000001.1"/>
</dbReference>
<dbReference type="Proteomes" id="UP000318380">
    <property type="component" value="Unassembled WGS sequence"/>
</dbReference>
<protein>
    <submittedName>
        <fullName evidence="4">Putative N-acetyltransferase YhbS</fullName>
    </submittedName>
</protein>
<dbReference type="CDD" id="cd04301">
    <property type="entry name" value="NAT_SF"/>
    <property type="match status" value="1"/>
</dbReference>
<dbReference type="InterPro" id="IPR000182">
    <property type="entry name" value="GNAT_dom"/>
</dbReference>
<keyword evidence="2" id="KW-0012">Acyltransferase</keyword>
<dbReference type="InterPro" id="IPR016181">
    <property type="entry name" value="Acyl_CoA_acyltransferase"/>
</dbReference>
<dbReference type="Pfam" id="PF00583">
    <property type="entry name" value="Acetyltransf_1"/>
    <property type="match status" value="1"/>
</dbReference>
<evidence type="ECO:0000313" key="4">
    <source>
        <dbReference type="EMBL" id="TWD82708.1"/>
    </source>
</evidence>
<sequence length="296" mass="31710">MDIRLAEPDDATALSALRRAVYSYSVMSPASARHMITVRTPGEKCLQLVAVADDEVVGWGATGLNTWTSEPGHAWVAIYVHPGHRRQGIGGALSDRVHEHLGGIGAQRARIFADADAVDFAVRHGYEASRQMHYAGADPRNLPEQPSTPADIRLAGLDEVDPRQAYTADTIASLDEPGDAPMDAVSYEDWLKDVWEAPGLDKGLSVAAMAGDEMVAFTAVETDVDRAWAGMTGTVPAYRGRGLAKLVKSVALRRCAAAGITGAYTSNDDSNGPMLAINNWLGYRRIATQTGLVRPL</sequence>
<evidence type="ECO:0000313" key="5">
    <source>
        <dbReference type="Proteomes" id="UP000318380"/>
    </source>
</evidence>
<dbReference type="InterPro" id="IPR050832">
    <property type="entry name" value="Bact_Acetyltransf"/>
</dbReference>